<comment type="cofactor">
    <cofactor evidence="1">
        <name>Mg(2+)</name>
        <dbReference type="ChEBI" id="CHEBI:18420"/>
    </cofactor>
</comment>
<reference evidence="9 10" key="1">
    <citation type="submission" date="2023-10" db="EMBL/GenBank/DDBJ databases">
        <title>Complete genome sequence of a Sphingomonadaceae bacterium.</title>
        <authorList>
            <person name="Yan C."/>
        </authorList>
    </citation>
    <scope>NUCLEOTIDE SEQUENCE [LARGE SCALE GENOMIC DNA]</scope>
    <source>
        <strain evidence="9 10">SCSIO 66989</strain>
    </source>
</reference>
<dbReference type="EMBL" id="CP136594">
    <property type="protein sequence ID" value="WOE74094.1"/>
    <property type="molecule type" value="Genomic_DNA"/>
</dbReference>
<evidence type="ECO:0000256" key="5">
    <source>
        <dbReference type="ARBA" id="ARBA00022801"/>
    </source>
</evidence>
<feature type="domain" description="PIN" evidence="8">
    <location>
        <begin position="5"/>
        <end position="105"/>
    </location>
</feature>
<protein>
    <recommendedName>
        <fullName evidence="8">PIN domain-containing protein</fullName>
    </recommendedName>
</protein>
<dbReference type="KEGG" id="acoa:RB602_09515"/>
<evidence type="ECO:0000313" key="10">
    <source>
        <dbReference type="Proteomes" id="UP001302429"/>
    </source>
</evidence>
<dbReference type="InterPro" id="IPR050556">
    <property type="entry name" value="Type_II_TA_system_RNase"/>
</dbReference>
<evidence type="ECO:0000259" key="8">
    <source>
        <dbReference type="Pfam" id="PF01850"/>
    </source>
</evidence>
<comment type="similarity">
    <text evidence="7">Belongs to the PINc/VapC protein family.</text>
</comment>
<dbReference type="Gene3D" id="3.40.50.1010">
    <property type="entry name" value="5'-nuclease"/>
    <property type="match status" value="1"/>
</dbReference>
<organism evidence="9 10">
    <name type="scientific">Alterisphingorhabdus coralli</name>
    <dbReference type="NCBI Taxonomy" id="3071408"/>
    <lineage>
        <taxon>Bacteria</taxon>
        <taxon>Pseudomonadati</taxon>
        <taxon>Pseudomonadota</taxon>
        <taxon>Alphaproteobacteria</taxon>
        <taxon>Sphingomonadales</taxon>
        <taxon>Sphingomonadaceae</taxon>
        <taxon>Alterisphingorhabdus (ex Yan et al. 2024)</taxon>
    </lineage>
</organism>
<dbReference type="GO" id="GO:0046872">
    <property type="term" value="F:metal ion binding"/>
    <property type="evidence" value="ECO:0007669"/>
    <property type="project" value="UniProtKB-KW"/>
</dbReference>
<keyword evidence="4" id="KW-0479">Metal-binding</keyword>
<keyword evidence="2" id="KW-1277">Toxin-antitoxin system</keyword>
<accession>A0AA97F4D6</accession>
<keyword evidence="10" id="KW-1185">Reference proteome</keyword>
<proteinExistence type="inferred from homology"/>
<evidence type="ECO:0000256" key="4">
    <source>
        <dbReference type="ARBA" id="ARBA00022723"/>
    </source>
</evidence>
<gene>
    <name evidence="9" type="ORF">RB602_09515</name>
</gene>
<evidence type="ECO:0000256" key="3">
    <source>
        <dbReference type="ARBA" id="ARBA00022722"/>
    </source>
</evidence>
<keyword evidence="3" id="KW-0540">Nuclease</keyword>
<evidence type="ECO:0000256" key="2">
    <source>
        <dbReference type="ARBA" id="ARBA00022649"/>
    </source>
</evidence>
<dbReference type="Proteomes" id="UP001302429">
    <property type="component" value="Chromosome"/>
</dbReference>
<sequence>MDWLLKHRDETLLSSIVAAELNMGINVTRGQDLRKMLKGWFDRLVEAHEDRIVPFDMASASKWAEFGSQVLIGEQRVGSRQFDTLIAAQALALEIPLATRNSRDFEGIGLVLINPWGE</sequence>
<evidence type="ECO:0000313" key="9">
    <source>
        <dbReference type="EMBL" id="WOE74094.1"/>
    </source>
</evidence>
<dbReference type="PANTHER" id="PTHR33653:SF1">
    <property type="entry name" value="RIBONUCLEASE VAPC2"/>
    <property type="match status" value="1"/>
</dbReference>
<evidence type="ECO:0000256" key="6">
    <source>
        <dbReference type="ARBA" id="ARBA00022842"/>
    </source>
</evidence>
<dbReference type="InterPro" id="IPR029060">
    <property type="entry name" value="PIN-like_dom_sf"/>
</dbReference>
<dbReference type="PANTHER" id="PTHR33653">
    <property type="entry name" value="RIBONUCLEASE VAPC2"/>
    <property type="match status" value="1"/>
</dbReference>
<dbReference type="GO" id="GO:0016787">
    <property type="term" value="F:hydrolase activity"/>
    <property type="evidence" value="ECO:0007669"/>
    <property type="project" value="UniProtKB-KW"/>
</dbReference>
<dbReference type="InterPro" id="IPR002716">
    <property type="entry name" value="PIN_dom"/>
</dbReference>
<dbReference type="Pfam" id="PF01850">
    <property type="entry name" value="PIN"/>
    <property type="match status" value="1"/>
</dbReference>
<dbReference type="RefSeq" id="WP_317080325.1">
    <property type="nucleotide sequence ID" value="NZ_CP136594.1"/>
</dbReference>
<keyword evidence="6" id="KW-0460">Magnesium</keyword>
<dbReference type="AlphaFoldDB" id="A0AA97F4D6"/>
<evidence type="ECO:0000256" key="1">
    <source>
        <dbReference type="ARBA" id="ARBA00001946"/>
    </source>
</evidence>
<dbReference type="SUPFAM" id="SSF88723">
    <property type="entry name" value="PIN domain-like"/>
    <property type="match status" value="1"/>
</dbReference>
<keyword evidence="5" id="KW-0378">Hydrolase</keyword>
<dbReference type="GO" id="GO:0004518">
    <property type="term" value="F:nuclease activity"/>
    <property type="evidence" value="ECO:0007669"/>
    <property type="project" value="UniProtKB-KW"/>
</dbReference>
<evidence type="ECO:0000256" key="7">
    <source>
        <dbReference type="ARBA" id="ARBA00038093"/>
    </source>
</evidence>
<name>A0AA97F4D6_9SPHN</name>